<dbReference type="EMBL" id="JBHRSP010000006">
    <property type="protein sequence ID" value="MFC3072369.1"/>
    <property type="molecule type" value="Genomic_DNA"/>
</dbReference>
<comment type="caution">
    <text evidence="2">The sequence shown here is derived from an EMBL/GenBank/DDBJ whole genome shotgun (WGS) entry which is preliminary data.</text>
</comment>
<dbReference type="Proteomes" id="UP001595377">
    <property type="component" value="Unassembled WGS sequence"/>
</dbReference>
<reference evidence="3" key="1">
    <citation type="journal article" date="2019" name="Int. J. Syst. Evol. Microbiol.">
        <title>The Global Catalogue of Microorganisms (GCM) 10K type strain sequencing project: providing services to taxonomists for standard genome sequencing and annotation.</title>
        <authorList>
            <consortium name="The Broad Institute Genomics Platform"/>
            <consortium name="The Broad Institute Genome Sequencing Center for Infectious Disease"/>
            <person name="Wu L."/>
            <person name="Ma J."/>
        </authorList>
    </citation>
    <scope>NUCLEOTIDE SEQUENCE [LARGE SCALE GENOMIC DNA]</scope>
    <source>
        <strain evidence="3">KCTC 52677</strain>
    </source>
</reference>
<keyword evidence="1" id="KW-0812">Transmembrane</keyword>
<protein>
    <submittedName>
        <fullName evidence="2">Uncharacterized protein</fullName>
    </submittedName>
</protein>
<feature type="transmembrane region" description="Helical" evidence="1">
    <location>
        <begin position="12"/>
        <end position="31"/>
    </location>
</feature>
<feature type="transmembrane region" description="Helical" evidence="1">
    <location>
        <begin position="37"/>
        <end position="55"/>
    </location>
</feature>
<accession>A0ABV7DDC6</accession>
<keyword evidence="3" id="KW-1185">Reference proteome</keyword>
<name>A0ABV7DDC6_9HYPH</name>
<evidence type="ECO:0000313" key="3">
    <source>
        <dbReference type="Proteomes" id="UP001595377"/>
    </source>
</evidence>
<sequence length="97" mass="10729">MSKPLHYLRDYARGLYPFLACLVGGFFFTALAFETSLAVRLICIAFGCCCYAWAIDMAEARSKAQGSFDTADRLITALTNGMDTQITVTITEKRQAD</sequence>
<dbReference type="RefSeq" id="WP_257317903.1">
    <property type="nucleotide sequence ID" value="NZ_JANFDG010000035.1"/>
</dbReference>
<gene>
    <name evidence="2" type="ORF">ACFOHH_04545</name>
</gene>
<proteinExistence type="predicted"/>
<keyword evidence="1" id="KW-1133">Transmembrane helix</keyword>
<keyword evidence="1" id="KW-0472">Membrane</keyword>
<organism evidence="2 3">
    <name type="scientific">Shinella pollutisoli</name>
    <dbReference type="NCBI Taxonomy" id="2250594"/>
    <lineage>
        <taxon>Bacteria</taxon>
        <taxon>Pseudomonadati</taxon>
        <taxon>Pseudomonadota</taxon>
        <taxon>Alphaproteobacteria</taxon>
        <taxon>Hyphomicrobiales</taxon>
        <taxon>Rhizobiaceae</taxon>
        <taxon>Shinella</taxon>
    </lineage>
</organism>
<evidence type="ECO:0000313" key="2">
    <source>
        <dbReference type="EMBL" id="MFC3072369.1"/>
    </source>
</evidence>
<evidence type="ECO:0000256" key="1">
    <source>
        <dbReference type="SAM" id="Phobius"/>
    </source>
</evidence>